<dbReference type="PANTHER" id="PTHR14248">
    <property type="entry name" value="CYCLIN Y, ISOFORM A"/>
    <property type="match status" value="1"/>
</dbReference>
<evidence type="ECO:0000256" key="1">
    <source>
        <dbReference type="SAM" id="MobiDB-lite"/>
    </source>
</evidence>
<dbReference type="InterPro" id="IPR013922">
    <property type="entry name" value="Cyclin_PHO80-like"/>
</dbReference>
<dbReference type="GO" id="GO:0019901">
    <property type="term" value="F:protein kinase binding"/>
    <property type="evidence" value="ECO:0007669"/>
    <property type="project" value="InterPro"/>
</dbReference>
<dbReference type="CDD" id="cd00201">
    <property type="entry name" value="WW"/>
    <property type="match status" value="1"/>
</dbReference>
<accession>A0A9K3PYM6</accession>
<feature type="compositionally biased region" description="Polar residues" evidence="1">
    <location>
        <begin position="220"/>
        <end position="231"/>
    </location>
</feature>
<comment type="caution">
    <text evidence="3">The sequence shown here is derived from an EMBL/GenBank/DDBJ whole genome shotgun (WGS) entry which is preliminary data.</text>
</comment>
<proteinExistence type="predicted"/>
<dbReference type="AlphaFoldDB" id="A0A9K3PYM6"/>
<dbReference type="EMBL" id="JAGRRH010000009">
    <property type="protein sequence ID" value="KAG7364767.1"/>
    <property type="molecule type" value="Genomic_DNA"/>
</dbReference>
<dbReference type="OrthoDB" id="10250320at2759"/>
<protein>
    <submittedName>
        <fullName evidence="3">Cyclin-like protein</fullName>
    </submittedName>
</protein>
<feature type="compositionally biased region" description="Basic and acidic residues" evidence="1">
    <location>
        <begin position="163"/>
        <end position="178"/>
    </location>
</feature>
<dbReference type="Pfam" id="PF08613">
    <property type="entry name" value="Cyclin"/>
    <property type="match status" value="1"/>
</dbReference>
<sequence length="594" mass="67390">MEKELFRNLKIAAIKNPSRSQSIFHSFVTDLSFWDVEGDSNSSSGLCSRLSGHSGYSRGSKRSRSKIPSWSEAMAMHDEEKKEAELACSSKTVWKSAVDPATGKTYYYDAVTRKTQWHKPPEVKAMERRAKAEKRRLARIFFDEMEKNLVQSLARGELIPGIPREETKDEGSPKEPLPKCRVRTISGMDDVLLAELRGDYCHSEPVKAVPRRPTDPSRPATITTRQSSAKSNVPMAGRPPLPVSRQSSVKSVKKNDEVDDLQLSPDLDENTSKQHRPEQPSPRMRGSELAGVQFLDAPIHDNMEWRQIGNEIGTERVTSNPTHARRNTGGTIYLQHTMINPDIKATIKCVCGVFRAHVVEAGKQDRYKHQKLDKAYDVFNDDYGSTEKFVAAVPSLSDVVDFYDAFYRRSQMEHDTIITSLIYLERVIKSTNGALTPNPKNWRSLLFSCMVLASKVWDDLSMWNIDFSNVSAHTAGLSSYTLRRINQLEIELLQCLKFDVKVPASEYAKYYFLIRTMLLRSGLVKEDEKPLRKRDAFRKLETLTSTYLKDPPERISRDRRCKSMDDSMSTVVSKESMCSGPVLKDSICLEQLLG</sequence>
<feature type="region of interest" description="Disordered" evidence="1">
    <location>
        <begin position="160"/>
        <end position="180"/>
    </location>
</feature>
<feature type="region of interest" description="Disordered" evidence="1">
    <location>
        <begin position="204"/>
        <end position="286"/>
    </location>
</feature>
<evidence type="ECO:0000313" key="3">
    <source>
        <dbReference type="EMBL" id="KAG7364767.1"/>
    </source>
</evidence>
<reference evidence="3" key="2">
    <citation type="submission" date="2021-04" db="EMBL/GenBank/DDBJ databases">
        <authorList>
            <person name="Podell S."/>
        </authorList>
    </citation>
    <scope>NUCLEOTIDE SEQUENCE</scope>
    <source>
        <strain evidence="3">Hildebrandi</strain>
    </source>
</reference>
<feature type="domain" description="WW" evidence="2">
    <location>
        <begin position="94"/>
        <end position="122"/>
    </location>
</feature>
<gene>
    <name evidence="3" type="ORF">IV203_037969</name>
</gene>
<name>A0A9K3PYM6_9STRA</name>
<reference evidence="3" key="1">
    <citation type="journal article" date="2021" name="Sci. Rep.">
        <title>Diploid genomic architecture of Nitzschia inconspicua, an elite biomass production diatom.</title>
        <authorList>
            <person name="Oliver A."/>
            <person name="Podell S."/>
            <person name="Pinowska A."/>
            <person name="Traller J.C."/>
            <person name="Smith S.R."/>
            <person name="McClure R."/>
            <person name="Beliaev A."/>
            <person name="Bohutskyi P."/>
            <person name="Hill E.A."/>
            <person name="Rabines A."/>
            <person name="Zheng H."/>
            <person name="Allen L.Z."/>
            <person name="Kuo A."/>
            <person name="Grigoriev I.V."/>
            <person name="Allen A.E."/>
            <person name="Hazlebeck D."/>
            <person name="Allen E.E."/>
        </authorList>
    </citation>
    <scope>NUCLEOTIDE SEQUENCE</scope>
    <source>
        <strain evidence="3">Hildebrandi</strain>
    </source>
</reference>
<dbReference type="InterPro" id="IPR001202">
    <property type="entry name" value="WW_dom"/>
</dbReference>
<evidence type="ECO:0000313" key="4">
    <source>
        <dbReference type="Proteomes" id="UP000693970"/>
    </source>
</evidence>
<evidence type="ECO:0000259" key="2">
    <source>
        <dbReference type="PROSITE" id="PS50020"/>
    </source>
</evidence>
<dbReference type="Pfam" id="PF00397">
    <property type="entry name" value="WW"/>
    <property type="match status" value="1"/>
</dbReference>
<dbReference type="PROSITE" id="PS01159">
    <property type="entry name" value="WW_DOMAIN_1"/>
    <property type="match status" value="1"/>
</dbReference>
<dbReference type="SMART" id="SM00456">
    <property type="entry name" value="WW"/>
    <property type="match status" value="1"/>
</dbReference>
<dbReference type="PROSITE" id="PS50020">
    <property type="entry name" value="WW_DOMAIN_2"/>
    <property type="match status" value="1"/>
</dbReference>
<dbReference type="CDD" id="cd20540">
    <property type="entry name" value="CYCLIN_CCNY_like"/>
    <property type="match status" value="1"/>
</dbReference>
<dbReference type="Proteomes" id="UP000693970">
    <property type="component" value="Unassembled WGS sequence"/>
</dbReference>
<keyword evidence="4" id="KW-1185">Reference proteome</keyword>
<organism evidence="3 4">
    <name type="scientific">Nitzschia inconspicua</name>
    <dbReference type="NCBI Taxonomy" id="303405"/>
    <lineage>
        <taxon>Eukaryota</taxon>
        <taxon>Sar</taxon>
        <taxon>Stramenopiles</taxon>
        <taxon>Ochrophyta</taxon>
        <taxon>Bacillariophyta</taxon>
        <taxon>Bacillariophyceae</taxon>
        <taxon>Bacillariophycidae</taxon>
        <taxon>Bacillariales</taxon>
        <taxon>Bacillariaceae</taxon>
        <taxon>Nitzschia</taxon>
    </lineage>
</organism>